<protein>
    <recommendedName>
        <fullName evidence="4">Outer membrane protein beta-barrel domain-containing protein</fullName>
    </recommendedName>
</protein>
<feature type="signal peptide" evidence="1">
    <location>
        <begin position="1"/>
        <end position="19"/>
    </location>
</feature>
<proteinExistence type="predicted"/>
<feature type="chain" id="PRO_5008378832" description="Outer membrane protein beta-barrel domain-containing protein" evidence="1">
    <location>
        <begin position="20"/>
        <end position="202"/>
    </location>
</feature>
<dbReference type="AlphaFoldDB" id="A0A1A8T6U5"/>
<dbReference type="RefSeq" id="WP_156496592.1">
    <property type="nucleotide sequence ID" value="NZ_FLOC01000002.1"/>
</dbReference>
<accession>A0A1A8T6U5</accession>
<dbReference type="EMBL" id="FLOC01000002">
    <property type="protein sequence ID" value="SBS27035.1"/>
    <property type="molecule type" value="Genomic_DNA"/>
</dbReference>
<evidence type="ECO:0000256" key="1">
    <source>
        <dbReference type="SAM" id="SignalP"/>
    </source>
</evidence>
<organism evidence="2 3">
    <name type="scientific">Marinomonas aquimarina</name>
    <dbReference type="NCBI Taxonomy" id="295068"/>
    <lineage>
        <taxon>Bacteria</taxon>
        <taxon>Pseudomonadati</taxon>
        <taxon>Pseudomonadota</taxon>
        <taxon>Gammaproteobacteria</taxon>
        <taxon>Oceanospirillales</taxon>
        <taxon>Oceanospirillaceae</taxon>
        <taxon>Marinomonas</taxon>
    </lineage>
</organism>
<sequence length="202" mass="22077">MKRILGMLGLTLCASMASAATNTVENEVGTLLLEASAGADYTQFGVGIGIKPENNRPGFGGLYYEQVELDHGLETDIKMIGFRGFSVEGSSEDPRGADITMGLSQTERGAYKRTGLSAKATLFMPIMSDVTWFIGGDVRPTFLSVDWDNDVFTELGLKVGVDWRLIRNLGVYGHYYHESIISDDFEEERLGSGFVAGVNLVW</sequence>
<dbReference type="Proteomes" id="UP000092627">
    <property type="component" value="Unassembled WGS sequence"/>
</dbReference>
<dbReference type="OrthoDB" id="6105929at2"/>
<evidence type="ECO:0000313" key="3">
    <source>
        <dbReference type="Proteomes" id="UP000092627"/>
    </source>
</evidence>
<evidence type="ECO:0008006" key="4">
    <source>
        <dbReference type="Google" id="ProtNLM"/>
    </source>
</evidence>
<dbReference type="SUPFAM" id="SSF56925">
    <property type="entry name" value="OMPA-like"/>
    <property type="match status" value="1"/>
</dbReference>
<keyword evidence="1" id="KW-0732">Signal</keyword>
<keyword evidence="3" id="KW-1185">Reference proteome</keyword>
<name>A0A1A8T6U5_9GAMM</name>
<dbReference type="InterPro" id="IPR011250">
    <property type="entry name" value="OMP/PagP_B-barrel"/>
</dbReference>
<gene>
    <name evidence="2" type="ORF">MAQ5080_00710</name>
</gene>
<evidence type="ECO:0000313" key="2">
    <source>
        <dbReference type="EMBL" id="SBS27035.1"/>
    </source>
</evidence>
<reference evidence="2 3" key="1">
    <citation type="submission" date="2016-06" db="EMBL/GenBank/DDBJ databases">
        <authorList>
            <person name="Kjaerup R.B."/>
            <person name="Dalgaard T.S."/>
            <person name="Juul-Madsen H.R."/>
        </authorList>
    </citation>
    <scope>NUCLEOTIDE SEQUENCE [LARGE SCALE GENOMIC DNA]</scope>
    <source>
        <strain evidence="2 3">CECT 5080</strain>
    </source>
</reference>